<evidence type="ECO:0000313" key="1">
    <source>
        <dbReference type="EMBL" id="ABM60517.1"/>
    </source>
</evidence>
<dbReference type="SUPFAM" id="SSF48613">
    <property type="entry name" value="Heme oxygenase-like"/>
    <property type="match status" value="1"/>
</dbReference>
<dbReference type="STRING" id="391735.Veis_4825"/>
<organism evidence="1 2">
    <name type="scientific">Verminephrobacter eiseniae (strain EF01-2)</name>
    <dbReference type="NCBI Taxonomy" id="391735"/>
    <lineage>
        <taxon>Bacteria</taxon>
        <taxon>Pseudomonadati</taxon>
        <taxon>Pseudomonadota</taxon>
        <taxon>Betaproteobacteria</taxon>
        <taxon>Burkholderiales</taxon>
        <taxon>Comamonadaceae</taxon>
        <taxon>Verminephrobacter</taxon>
    </lineage>
</organism>
<dbReference type="Pfam" id="PF14518">
    <property type="entry name" value="Haem_oxygenas_2"/>
    <property type="match status" value="1"/>
</dbReference>
<dbReference type="HOGENOM" id="CLU_794048_0_0_4"/>
<dbReference type="Gene3D" id="1.20.910.10">
    <property type="entry name" value="Heme oxygenase-like"/>
    <property type="match status" value="1"/>
</dbReference>
<dbReference type="GeneID" id="76463091"/>
<dbReference type="OrthoDB" id="277294at2"/>
<reference evidence="2" key="1">
    <citation type="submission" date="2006-12" db="EMBL/GenBank/DDBJ databases">
        <title>Complete sequence of chromosome 1 of Verminephrobacter eiseniae EF01-2.</title>
        <authorList>
            <person name="Copeland A."/>
            <person name="Lucas S."/>
            <person name="Lapidus A."/>
            <person name="Barry K."/>
            <person name="Detter J.C."/>
            <person name="Glavina del Rio T."/>
            <person name="Dalin E."/>
            <person name="Tice H."/>
            <person name="Pitluck S."/>
            <person name="Chertkov O."/>
            <person name="Brettin T."/>
            <person name="Bruce D."/>
            <person name="Han C."/>
            <person name="Tapia R."/>
            <person name="Gilna P."/>
            <person name="Schmutz J."/>
            <person name="Larimer F."/>
            <person name="Land M."/>
            <person name="Hauser L."/>
            <person name="Kyrpides N."/>
            <person name="Kim E."/>
            <person name="Stahl D."/>
            <person name="Richardson P."/>
        </authorList>
    </citation>
    <scope>NUCLEOTIDE SEQUENCE [LARGE SCALE GENOMIC DNA]</scope>
    <source>
        <strain evidence="2">EF01-2</strain>
    </source>
</reference>
<protein>
    <recommendedName>
        <fullName evidence="3">Iron-containing redox enzyme family protein</fullName>
    </recommendedName>
</protein>
<dbReference type="InterPro" id="IPR016084">
    <property type="entry name" value="Haem_Oase-like_multi-hlx"/>
</dbReference>
<name>A1WSB0_VEREI</name>
<dbReference type="SMART" id="SM01236">
    <property type="entry name" value="Haem_oxygenase_2"/>
    <property type="match status" value="1"/>
</dbReference>
<evidence type="ECO:0000313" key="2">
    <source>
        <dbReference type="Proteomes" id="UP000000374"/>
    </source>
</evidence>
<dbReference type="EMBL" id="CP000542">
    <property type="protein sequence ID" value="ABM60517.1"/>
    <property type="molecule type" value="Genomic_DNA"/>
</dbReference>
<evidence type="ECO:0008006" key="3">
    <source>
        <dbReference type="Google" id="ProtNLM"/>
    </source>
</evidence>
<dbReference type="eggNOG" id="COG2718">
    <property type="taxonomic scope" value="Bacteria"/>
</dbReference>
<dbReference type="KEGG" id="vei:Veis_4825"/>
<dbReference type="RefSeq" id="WP_011812495.1">
    <property type="nucleotide sequence ID" value="NC_008786.1"/>
</dbReference>
<proteinExistence type="predicted"/>
<keyword evidence="2" id="KW-1185">Reference proteome</keyword>
<gene>
    <name evidence="1" type="ordered locus">Veis_4825</name>
</gene>
<accession>A1WSB0</accession>
<dbReference type="AlphaFoldDB" id="A1WSB0"/>
<dbReference type="Proteomes" id="UP000000374">
    <property type="component" value="Chromosome"/>
</dbReference>
<sequence length="366" mass="42089">MLKTESIAADNPRLQVHDWPPVAAFEQFTPEVNAFLALPAEQQRQRLLALRGDHDSHGALINSCLGVIYAYVYGYKDSPVYLRADVELETRLLGAKLILEEEMIHVWLPPYDLPRFTDQRALADFLDDFIVNPQLNVGVYHEFWEYIRDEASYEGMREFLRLVLCRTEIVDDECALLLVGLQGNLKKVMCSNLWDECGNGALPRFHTYWLRRLLERTNDWEGLPEYRRSNQKPWSSGVLSNMFNVLLTRPGYKLRAYGCFLITESWVEPHFVRILDGLKRVGLDHDDVSVYFQTHVKIDPQHTAELIEALRHQTPALQPVEIDEIMHGVGLALSGAISQYRGVLAHLRAVDRRASIYPQLDLVTCD</sequence>